<dbReference type="Gene3D" id="1.10.490.110">
    <property type="entry name" value="Uncharacterized conserved protein DUF2267"/>
    <property type="match status" value="1"/>
</dbReference>
<protein>
    <submittedName>
        <fullName evidence="1">Uncharacterized conserved protein, DUF2267 family</fullName>
    </submittedName>
</protein>
<dbReference type="InterPro" id="IPR038282">
    <property type="entry name" value="DUF2267_sf"/>
</dbReference>
<dbReference type="AlphaFoldDB" id="A0A1I5I0G1"/>
<gene>
    <name evidence="1" type="ORF">SAMN05216207_10824</name>
</gene>
<evidence type="ECO:0000313" key="2">
    <source>
        <dbReference type="Proteomes" id="UP000199614"/>
    </source>
</evidence>
<dbReference type="OrthoDB" id="952780at2"/>
<dbReference type="Proteomes" id="UP000199614">
    <property type="component" value="Unassembled WGS sequence"/>
</dbReference>
<proteinExistence type="predicted"/>
<dbReference type="RefSeq" id="WP_093356788.1">
    <property type="nucleotide sequence ID" value="NZ_FOUY01000082.1"/>
</dbReference>
<dbReference type="InterPro" id="IPR018727">
    <property type="entry name" value="DUF2267"/>
</dbReference>
<dbReference type="Pfam" id="PF10025">
    <property type="entry name" value="DUF2267"/>
    <property type="match status" value="1"/>
</dbReference>
<reference evidence="1 2" key="1">
    <citation type="submission" date="2016-10" db="EMBL/GenBank/DDBJ databases">
        <authorList>
            <person name="de Groot N.N."/>
        </authorList>
    </citation>
    <scope>NUCLEOTIDE SEQUENCE [LARGE SCALE GENOMIC DNA]</scope>
    <source>
        <strain evidence="1 2">CGMCC 4.1877</strain>
    </source>
</reference>
<organism evidence="1 2">
    <name type="scientific">Pseudonocardia ammonioxydans</name>
    <dbReference type="NCBI Taxonomy" id="260086"/>
    <lineage>
        <taxon>Bacteria</taxon>
        <taxon>Bacillati</taxon>
        <taxon>Actinomycetota</taxon>
        <taxon>Actinomycetes</taxon>
        <taxon>Pseudonocardiales</taxon>
        <taxon>Pseudonocardiaceae</taxon>
        <taxon>Pseudonocardia</taxon>
    </lineage>
</organism>
<evidence type="ECO:0000313" key="1">
    <source>
        <dbReference type="EMBL" id="SFO54035.1"/>
    </source>
</evidence>
<dbReference type="EMBL" id="FOUY01000082">
    <property type="protein sequence ID" value="SFO54035.1"/>
    <property type="molecule type" value="Genomic_DNA"/>
</dbReference>
<name>A0A1I5I0G1_PSUAM</name>
<sequence length="131" mass="14080">MQEHEIVSAVQQSAAIADHGQAQQAVRATLDVLGHRLRGGETADLASQLPDALADVLPSSGPGERFGVEEFYARVGEREGGDTTPQQARQHARAVAAALKVALSEGEFMQLVAQLPDEYRDLFGTEPVQHH</sequence>
<keyword evidence="2" id="KW-1185">Reference proteome</keyword>
<accession>A0A1I5I0G1</accession>
<dbReference type="STRING" id="260086.SAMN05216207_10824"/>